<name>A0AAW1Y154_RUBAR</name>
<organism evidence="1 2">
    <name type="scientific">Rubus argutus</name>
    <name type="common">Southern blackberry</name>
    <dbReference type="NCBI Taxonomy" id="59490"/>
    <lineage>
        <taxon>Eukaryota</taxon>
        <taxon>Viridiplantae</taxon>
        <taxon>Streptophyta</taxon>
        <taxon>Embryophyta</taxon>
        <taxon>Tracheophyta</taxon>
        <taxon>Spermatophyta</taxon>
        <taxon>Magnoliopsida</taxon>
        <taxon>eudicotyledons</taxon>
        <taxon>Gunneridae</taxon>
        <taxon>Pentapetalae</taxon>
        <taxon>rosids</taxon>
        <taxon>fabids</taxon>
        <taxon>Rosales</taxon>
        <taxon>Rosaceae</taxon>
        <taxon>Rosoideae</taxon>
        <taxon>Rosoideae incertae sedis</taxon>
        <taxon>Rubus</taxon>
    </lineage>
</organism>
<dbReference type="AlphaFoldDB" id="A0AAW1Y154"/>
<evidence type="ECO:0000313" key="1">
    <source>
        <dbReference type="EMBL" id="KAK9942574.1"/>
    </source>
</evidence>
<proteinExistence type="predicted"/>
<comment type="caution">
    <text evidence="1">The sequence shown here is derived from an EMBL/GenBank/DDBJ whole genome shotgun (WGS) entry which is preliminary data.</text>
</comment>
<evidence type="ECO:0000313" key="2">
    <source>
        <dbReference type="Proteomes" id="UP001457282"/>
    </source>
</evidence>
<protein>
    <submittedName>
        <fullName evidence="1">Uncharacterized protein</fullName>
    </submittedName>
</protein>
<dbReference type="Proteomes" id="UP001457282">
    <property type="component" value="Unassembled WGS sequence"/>
</dbReference>
<accession>A0AAW1Y154</accession>
<dbReference type="EMBL" id="JBEDUW010000002">
    <property type="protein sequence ID" value="KAK9942574.1"/>
    <property type="molecule type" value="Genomic_DNA"/>
</dbReference>
<keyword evidence="2" id="KW-1185">Reference proteome</keyword>
<sequence length="32" mass="3652">MKEVITEPSIVMQCHKLAEACRSRVLALPWVL</sequence>
<gene>
    <name evidence="1" type="ORF">M0R45_008229</name>
</gene>
<reference evidence="1 2" key="1">
    <citation type="journal article" date="2023" name="G3 (Bethesda)">
        <title>A chromosome-length genome assembly and annotation of blackberry (Rubus argutus, cv. 'Hillquist').</title>
        <authorList>
            <person name="Bruna T."/>
            <person name="Aryal R."/>
            <person name="Dudchenko O."/>
            <person name="Sargent D.J."/>
            <person name="Mead D."/>
            <person name="Buti M."/>
            <person name="Cavallini A."/>
            <person name="Hytonen T."/>
            <person name="Andres J."/>
            <person name="Pham M."/>
            <person name="Weisz D."/>
            <person name="Mascagni F."/>
            <person name="Usai G."/>
            <person name="Natali L."/>
            <person name="Bassil N."/>
            <person name="Fernandez G.E."/>
            <person name="Lomsadze A."/>
            <person name="Armour M."/>
            <person name="Olukolu B."/>
            <person name="Poorten T."/>
            <person name="Britton C."/>
            <person name="Davik J."/>
            <person name="Ashrafi H."/>
            <person name="Aiden E.L."/>
            <person name="Borodovsky M."/>
            <person name="Worthington M."/>
        </authorList>
    </citation>
    <scope>NUCLEOTIDE SEQUENCE [LARGE SCALE GENOMIC DNA]</scope>
    <source>
        <strain evidence="1">PI 553951</strain>
    </source>
</reference>